<evidence type="ECO:0000256" key="7">
    <source>
        <dbReference type="PIRNR" id="PIRNR000077"/>
    </source>
</evidence>
<dbReference type="Proteomes" id="UP000013893">
    <property type="component" value="Chromosome"/>
</dbReference>
<dbReference type="NCBIfam" id="TIGR01068">
    <property type="entry name" value="thioredoxin"/>
    <property type="match status" value="1"/>
</dbReference>
<evidence type="ECO:0000256" key="3">
    <source>
        <dbReference type="ARBA" id="ARBA00022982"/>
    </source>
</evidence>
<evidence type="ECO:0000256" key="4">
    <source>
        <dbReference type="ARBA" id="ARBA00023157"/>
    </source>
</evidence>
<dbReference type="KEGG" id="saal:L336_0241"/>
<evidence type="ECO:0000256" key="1">
    <source>
        <dbReference type="ARBA" id="ARBA00008987"/>
    </source>
</evidence>
<organism evidence="11 12">
    <name type="scientific">Candidatus Saccharimonas aalborgensis</name>
    <dbReference type="NCBI Taxonomy" id="1332188"/>
    <lineage>
        <taxon>Bacteria</taxon>
        <taxon>Candidatus Saccharimonadota</taxon>
        <taxon>Candidatus Saccharimonadia</taxon>
        <taxon>Candidatus Saccharimonadales</taxon>
        <taxon>Candidatus Saccharimonadaceae</taxon>
        <taxon>Candidatus Saccharimonas</taxon>
    </lineage>
</organism>
<dbReference type="FunFam" id="3.40.30.10:FF:000001">
    <property type="entry name" value="Thioredoxin"/>
    <property type="match status" value="1"/>
</dbReference>
<dbReference type="OrthoDB" id="9790390at2"/>
<evidence type="ECO:0000256" key="5">
    <source>
        <dbReference type="ARBA" id="ARBA00023284"/>
    </source>
</evidence>
<proteinExistence type="inferred from homology"/>
<gene>
    <name evidence="11" type="ORF">L336_0241</name>
</gene>
<dbReference type="SUPFAM" id="SSF52833">
    <property type="entry name" value="Thioredoxin-like"/>
    <property type="match status" value="1"/>
</dbReference>
<evidence type="ECO:0000256" key="8">
    <source>
        <dbReference type="PIRSR" id="PIRSR000077-1"/>
    </source>
</evidence>
<feature type="site" description="Contributes to redox potential value" evidence="8">
    <location>
        <position position="34"/>
    </location>
</feature>
<evidence type="ECO:0000256" key="6">
    <source>
        <dbReference type="NCBIfam" id="TIGR01068"/>
    </source>
</evidence>
<dbReference type="GO" id="GO:0015035">
    <property type="term" value="F:protein-disulfide reductase activity"/>
    <property type="evidence" value="ECO:0007669"/>
    <property type="project" value="UniProtKB-UniRule"/>
</dbReference>
<dbReference type="AlphaFoldDB" id="R4PUV4"/>
<dbReference type="InterPro" id="IPR005746">
    <property type="entry name" value="Thioredoxin"/>
</dbReference>
<comment type="similarity">
    <text evidence="1 7">Belongs to the thioredoxin family.</text>
</comment>
<evidence type="ECO:0000313" key="12">
    <source>
        <dbReference type="Proteomes" id="UP000013893"/>
    </source>
</evidence>
<feature type="disulfide bond" description="Redox-active" evidence="9">
    <location>
        <begin position="32"/>
        <end position="35"/>
    </location>
</feature>
<keyword evidence="2" id="KW-0813">Transport</keyword>
<feature type="domain" description="Thioredoxin" evidence="10">
    <location>
        <begin position="1"/>
        <end position="111"/>
    </location>
</feature>
<keyword evidence="4 9" id="KW-1015">Disulfide bond</keyword>
<sequence>MALYSTTTNQEFDDKVLKSKKIVLVDFWATWCPPCRVMAPILEDVAKKMDDVLDVIKIDVEASADNSQLASKYGVRGIPNMQVFKGGKVVKELVGARPANVLESELKSVTS</sequence>
<dbReference type="STRING" id="1332188.L336_0241"/>
<evidence type="ECO:0000313" key="11">
    <source>
        <dbReference type="EMBL" id="AGL61950.1"/>
    </source>
</evidence>
<dbReference type="InterPro" id="IPR013766">
    <property type="entry name" value="Thioredoxin_domain"/>
</dbReference>
<dbReference type="InterPro" id="IPR036249">
    <property type="entry name" value="Thioredoxin-like_sf"/>
</dbReference>
<evidence type="ECO:0000256" key="2">
    <source>
        <dbReference type="ARBA" id="ARBA00022448"/>
    </source>
</evidence>
<dbReference type="CDD" id="cd02947">
    <property type="entry name" value="TRX_family"/>
    <property type="match status" value="1"/>
</dbReference>
<dbReference type="GO" id="GO:0005829">
    <property type="term" value="C:cytosol"/>
    <property type="evidence" value="ECO:0007669"/>
    <property type="project" value="TreeGrafter"/>
</dbReference>
<keyword evidence="12" id="KW-1185">Reference proteome</keyword>
<keyword evidence="5 9" id="KW-0676">Redox-active center</keyword>
<dbReference type="PANTHER" id="PTHR45663">
    <property type="entry name" value="GEO12009P1"/>
    <property type="match status" value="1"/>
</dbReference>
<dbReference type="PANTHER" id="PTHR45663:SF11">
    <property type="entry name" value="GEO12009P1"/>
    <property type="match status" value="1"/>
</dbReference>
<dbReference type="PRINTS" id="PR00421">
    <property type="entry name" value="THIOREDOXIN"/>
</dbReference>
<dbReference type="RefSeq" id="WP_015641400.1">
    <property type="nucleotide sequence ID" value="NC_021219.1"/>
</dbReference>
<dbReference type="HOGENOM" id="CLU_090389_10_3_0"/>
<reference evidence="11 12" key="1">
    <citation type="journal article" date="2013" name="Nat. Biotechnol.">
        <title>Genome sequences of rare, uncultured bacteria obtained by differential coverage binning of multiple metagenomes.</title>
        <authorList>
            <person name="Albertsen M."/>
            <person name="Hugenholtz P."/>
            <person name="Skarshewski A."/>
            <person name="Nielsen K.L."/>
            <person name="Tyson G.W."/>
            <person name="Nielsen P.H."/>
        </authorList>
    </citation>
    <scope>NUCLEOTIDE SEQUENCE [LARGE SCALE GENOMIC DNA]</scope>
    <source>
        <strain evidence="11">TM71</strain>
    </source>
</reference>
<evidence type="ECO:0000259" key="10">
    <source>
        <dbReference type="PROSITE" id="PS51352"/>
    </source>
</evidence>
<feature type="site" description="Deprotonates C-terminal active site Cys" evidence="8">
    <location>
        <position position="26"/>
    </location>
</feature>
<dbReference type="Pfam" id="PF00085">
    <property type="entry name" value="Thioredoxin"/>
    <property type="match status" value="1"/>
</dbReference>
<feature type="active site" description="Nucleophile" evidence="8">
    <location>
        <position position="35"/>
    </location>
</feature>
<dbReference type="InterPro" id="IPR017937">
    <property type="entry name" value="Thioredoxin_CS"/>
</dbReference>
<dbReference type="EMBL" id="CP005957">
    <property type="protein sequence ID" value="AGL61950.1"/>
    <property type="molecule type" value="Genomic_DNA"/>
</dbReference>
<dbReference type="PIRSF" id="PIRSF000077">
    <property type="entry name" value="Thioredoxin"/>
    <property type="match status" value="1"/>
</dbReference>
<name>R4PUV4_9BACT</name>
<dbReference type="Gene3D" id="3.40.30.10">
    <property type="entry name" value="Glutaredoxin"/>
    <property type="match status" value="1"/>
</dbReference>
<accession>R4PUV4</accession>
<dbReference type="PROSITE" id="PS51352">
    <property type="entry name" value="THIOREDOXIN_2"/>
    <property type="match status" value="1"/>
</dbReference>
<protein>
    <recommendedName>
        <fullName evidence="6 7">Thioredoxin</fullName>
    </recommendedName>
</protein>
<feature type="site" description="Contributes to redox potential value" evidence="8">
    <location>
        <position position="33"/>
    </location>
</feature>
<dbReference type="PROSITE" id="PS00194">
    <property type="entry name" value="THIOREDOXIN_1"/>
    <property type="match status" value="1"/>
</dbReference>
<keyword evidence="3" id="KW-0249">Electron transport</keyword>
<feature type="active site" description="Nucleophile" evidence="8">
    <location>
        <position position="32"/>
    </location>
</feature>
<dbReference type="GO" id="GO:0045454">
    <property type="term" value="P:cell redox homeostasis"/>
    <property type="evidence" value="ECO:0007669"/>
    <property type="project" value="TreeGrafter"/>
</dbReference>
<evidence type="ECO:0000256" key="9">
    <source>
        <dbReference type="PIRSR" id="PIRSR000077-4"/>
    </source>
</evidence>